<evidence type="ECO:0000259" key="4">
    <source>
        <dbReference type="PROSITE" id="PS50250"/>
    </source>
</evidence>
<protein>
    <recommendedName>
        <fullName evidence="4">PCI domain-containing protein</fullName>
    </recommendedName>
</protein>
<reference evidence="5 6" key="1">
    <citation type="journal article" date="2016" name="Mol. Biol. Evol.">
        <title>Comparative Genomics of Early-Diverging Mushroom-Forming Fungi Provides Insights into the Origins of Lignocellulose Decay Capabilities.</title>
        <authorList>
            <person name="Nagy L.G."/>
            <person name="Riley R."/>
            <person name="Tritt A."/>
            <person name="Adam C."/>
            <person name="Daum C."/>
            <person name="Floudas D."/>
            <person name="Sun H."/>
            <person name="Yadav J.S."/>
            <person name="Pangilinan J."/>
            <person name="Larsson K.H."/>
            <person name="Matsuura K."/>
            <person name="Barry K."/>
            <person name="Labutti K."/>
            <person name="Kuo R."/>
            <person name="Ohm R.A."/>
            <person name="Bhattacharya S.S."/>
            <person name="Shirouzu T."/>
            <person name="Yoshinaga Y."/>
            <person name="Martin F.M."/>
            <person name="Grigoriev I.V."/>
            <person name="Hibbett D.S."/>
        </authorList>
    </citation>
    <scope>NUCLEOTIDE SEQUENCE [LARGE SCALE GENOMIC DNA]</scope>
    <source>
        <strain evidence="5 6">TUFC12733</strain>
    </source>
</reference>
<dbReference type="OrthoDB" id="10265275at2759"/>
<dbReference type="InterPro" id="IPR045237">
    <property type="entry name" value="COPS7/eIF3m"/>
</dbReference>
<dbReference type="GO" id="GO:0008180">
    <property type="term" value="C:COP9 signalosome"/>
    <property type="evidence" value="ECO:0007669"/>
    <property type="project" value="UniProtKB-KW"/>
</dbReference>
<evidence type="ECO:0000313" key="6">
    <source>
        <dbReference type="Proteomes" id="UP000076738"/>
    </source>
</evidence>
<dbReference type="InterPro" id="IPR000717">
    <property type="entry name" value="PCI_dom"/>
</dbReference>
<dbReference type="AlphaFoldDB" id="A0A167QI95"/>
<proteinExistence type="inferred from homology"/>
<dbReference type="Proteomes" id="UP000076738">
    <property type="component" value="Unassembled WGS sequence"/>
</dbReference>
<sequence length="284" mass="31159">MDMLHSSSAKLEPFLLMSKSAKGAAAAKLIENVTAAPGVYVFAELLDTPSISELKANEQYTSSYRLLELFAYHTYGDYKAKKADYPTLSAAQLTKLKHLSLVSLAMGSRILPYTQLLTYLDLASIRELEDTVIDAIYGGVLSGKLDQKEQRLEVEYTMGRDVPPEQMGKLLESLQLWSTRTTQVLSALDNRIATIQTSAAASARKLAEHEQARDKLMNELAANKGGRAAQDRRKQLQDSEAMDVDAPGAPGVPGQWEPGSPEKGRKKLTASQSGSSRKRGRELR</sequence>
<dbReference type="EMBL" id="KV417271">
    <property type="protein sequence ID" value="KZO99786.1"/>
    <property type="molecule type" value="Genomic_DNA"/>
</dbReference>
<dbReference type="Pfam" id="PF01399">
    <property type="entry name" value="PCI"/>
    <property type="match status" value="1"/>
</dbReference>
<feature type="domain" description="PCI" evidence="4">
    <location>
        <begin position="1"/>
        <end position="159"/>
    </location>
</feature>
<organism evidence="5 6">
    <name type="scientific">Calocera viscosa (strain TUFC12733)</name>
    <dbReference type="NCBI Taxonomy" id="1330018"/>
    <lineage>
        <taxon>Eukaryota</taxon>
        <taxon>Fungi</taxon>
        <taxon>Dikarya</taxon>
        <taxon>Basidiomycota</taxon>
        <taxon>Agaricomycotina</taxon>
        <taxon>Dacrymycetes</taxon>
        <taxon>Dacrymycetales</taxon>
        <taxon>Dacrymycetaceae</taxon>
        <taxon>Calocera</taxon>
    </lineage>
</organism>
<evidence type="ECO:0000256" key="1">
    <source>
        <dbReference type="ARBA" id="ARBA00008482"/>
    </source>
</evidence>
<feature type="region of interest" description="Disordered" evidence="3">
    <location>
        <begin position="221"/>
        <end position="284"/>
    </location>
</feature>
<evidence type="ECO:0000256" key="3">
    <source>
        <dbReference type="SAM" id="MobiDB-lite"/>
    </source>
</evidence>
<dbReference type="PANTHER" id="PTHR15350">
    <property type="entry name" value="COP9 SIGNALOSOME COMPLEX SUBUNIT 7/DENDRITIC CELL PROTEIN GA17"/>
    <property type="match status" value="1"/>
</dbReference>
<dbReference type="Pfam" id="PF22061">
    <property type="entry name" value="CSN7_HB_subdom"/>
    <property type="match status" value="1"/>
</dbReference>
<keyword evidence="2" id="KW-0736">Signalosome</keyword>
<gene>
    <name evidence="5" type="ORF">CALVIDRAFT_525313</name>
</gene>
<dbReference type="STRING" id="1330018.A0A167QI95"/>
<dbReference type="PROSITE" id="PS50250">
    <property type="entry name" value="PCI"/>
    <property type="match status" value="1"/>
</dbReference>
<name>A0A167QI95_CALVF</name>
<evidence type="ECO:0000313" key="5">
    <source>
        <dbReference type="EMBL" id="KZO99786.1"/>
    </source>
</evidence>
<keyword evidence="6" id="KW-1185">Reference proteome</keyword>
<accession>A0A167QI95</accession>
<dbReference type="SMART" id="SM00088">
    <property type="entry name" value="PINT"/>
    <property type="match status" value="1"/>
</dbReference>
<dbReference type="PANTHER" id="PTHR15350:SF5">
    <property type="entry name" value="COP9 SIGNALOSOME COMPLEX SUBUNIT 7"/>
    <property type="match status" value="1"/>
</dbReference>
<evidence type="ECO:0000256" key="2">
    <source>
        <dbReference type="ARBA" id="ARBA00022790"/>
    </source>
</evidence>
<comment type="similarity">
    <text evidence="1">Belongs to the CSN7/EIF3M family. CSN7 subfamily.</text>
</comment>